<dbReference type="AlphaFoldDB" id="A0A8J7NX10"/>
<keyword evidence="17" id="KW-1185">Reference proteome</keyword>
<feature type="non-terminal residue" evidence="16">
    <location>
        <position position="400"/>
    </location>
</feature>
<feature type="region of interest" description="Disordered" evidence="13">
    <location>
        <begin position="97"/>
        <end position="118"/>
    </location>
</feature>
<evidence type="ECO:0000256" key="2">
    <source>
        <dbReference type="ARBA" id="ARBA00004435"/>
    </source>
</evidence>
<dbReference type="InterPro" id="IPR036179">
    <property type="entry name" value="Ig-like_dom_sf"/>
</dbReference>
<evidence type="ECO:0000256" key="4">
    <source>
        <dbReference type="ARBA" id="ARBA00022427"/>
    </source>
</evidence>
<dbReference type="GO" id="GO:0009986">
    <property type="term" value="C:cell surface"/>
    <property type="evidence" value="ECO:0007669"/>
    <property type="project" value="TreeGrafter"/>
</dbReference>
<evidence type="ECO:0000256" key="3">
    <source>
        <dbReference type="ARBA" id="ARBA00008637"/>
    </source>
</evidence>
<feature type="region of interest" description="Disordered" evidence="13">
    <location>
        <begin position="46"/>
        <end position="71"/>
    </location>
</feature>
<organism evidence="16 17">
    <name type="scientific">Atractosteus spatula</name>
    <name type="common">Alligator gar</name>
    <name type="synonym">Lepisosteus spatula</name>
    <dbReference type="NCBI Taxonomy" id="7917"/>
    <lineage>
        <taxon>Eukaryota</taxon>
        <taxon>Metazoa</taxon>
        <taxon>Chordata</taxon>
        <taxon>Craniata</taxon>
        <taxon>Vertebrata</taxon>
        <taxon>Euteleostomi</taxon>
        <taxon>Actinopterygii</taxon>
        <taxon>Neopterygii</taxon>
        <taxon>Holostei</taxon>
        <taxon>Semionotiformes</taxon>
        <taxon>Lepisosteidae</taxon>
        <taxon>Atractosteus</taxon>
    </lineage>
</organism>
<keyword evidence="10 14" id="KW-0472">Membrane</keyword>
<feature type="domain" description="Ig-like" evidence="15">
    <location>
        <begin position="148"/>
        <end position="228"/>
    </location>
</feature>
<evidence type="ECO:0000256" key="7">
    <source>
        <dbReference type="ARBA" id="ARBA00022729"/>
    </source>
</evidence>
<keyword evidence="8" id="KW-0965">Cell junction</keyword>
<dbReference type="InterPro" id="IPR007110">
    <property type="entry name" value="Ig-like_dom"/>
</dbReference>
<evidence type="ECO:0000256" key="6">
    <source>
        <dbReference type="ARBA" id="ARBA00022692"/>
    </source>
</evidence>
<keyword evidence="12" id="KW-0393">Immunoglobulin domain</keyword>
<reference evidence="16" key="1">
    <citation type="journal article" date="2021" name="Cell">
        <title>Tracing the genetic footprints of vertebrate landing in non-teleost ray-finned fishes.</title>
        <authorList>
            <person name="Bi X."/>
            <person name="Wang K."/>
            <person name="Yang L."/>
            <person name="Pan H."/>
            <person name="Jiang H."/>
            <person name="Wei Q."/>
            <person name="Fang M."/>
            <person name="Yu H."/>
            <person name="Zhu C."/>
            <person name="Cai Y."/>
            <person name="He Y."/>
            <person name="Gan X."/>
            <person name="Zeng H."/>
            <person name="Yu D."/>
            <person name="Zhu Y."/>
            <person name="Jiang H."/>
            <person name="Qiu Q."/>
            <person name="Yang H."/>
            <person name="Zhang Y.E."/>
            <person name="Wang W."/>
            <person name="Zhu M."/>
            <person name="He S."/>
            <person name="Zhang G."/>
        </authorList>
    </citation>
    <scope>NUCLEOTIDE SEQUENCE</scope>
    <source>
        <strain evidence="16">Allg_001</strain>
    </source>
</reference>
<evidence type="ECO:0000256" key="5">
    <source>
        <dbReference type="ARBA" id="ARBA00022475"/>
    </source>
</evidence>
<dbReference type="InterPro" id="IPR003599">
    <property type="entry name" value="Ig_sub"/>
</dbReference>
<evidence type="ECO:0000313" key="16">
    <source>
        <dbReference type="EMBL" id="MBN3319990.1"/>
    </source>
</evidence>
<dbReference type="GO" id="GO:0005886">
    <property type="term" value="C:plasma membrane"/>
    <property type="evidence" value="ECO:0007669"/>
    <property type="project" value="UniProtKB-SubCell"/>
</dbReference>
<dbReference type="PROSITE" id="PS50835">
    <property type="entry name" value="IG_LIKE"/>
    <property type="match status" value="2"/>
</dbReference>
<dbReference type="GO" id="GO:0007159">
    <property type="term" value="P:leukocyte cell-cell adhesion"/>
    <property type="evidence" value="ECO:0007669"/>
    <property type="project" value="TreeGrafter"/>
</dbReference>
<keyword evidence="4" id="KW-0796">Tight junction</keyword>
<comment type="subcellular location">
    <subcellularLocation>
        <location evidence="2">Cell junction</location>
        <location evidence="2">Tight junction</location>
    </subcellularLocation>
    <subcellularLocation>
        <location evidence="1">Cell membrane</location>
        <topology evidence="1">Single-pass type I membrane protein</topology>
    </subcellularLocation>
</comment>
<dbReference type="Pfam" id="PF13927">
    <property type="entry name" value="Ig_3"/>
    <property type="match status" value="1"/>
</dbReference>
<keyword evidence="7" id="KW-0732">Signal</keyword>
<keyword evidence="11" id="KW-1015">Disulfide bond</keyword>
<dbReference type="GO" id="GO:0005923">
    <property type="term" value="C:bicellular tight junction"/>
    <property type="evidence" value="ECO:0007669"/>
    <property type="project" value="UniProtKB-SubCell"/>
</dbReference>
<evidence type="ECO:0000256" key="13">
    <source>
        <dbReference type="SAM" id="MobiDB-lite"/>
    </source>
</evidence>
<dbReference type="PANTHER" id="PTHR44663:SF2">
    <property type="entry name" value="JUNCTIONAL ADHESION MOLECULE B"/>
    <property type="match status" value="1"/>
</dbReference>
<protein>
    <submittedName>
        <fullName evidence="16">JAM2 protein</fullName>
    </submittedName>
</protein>
<name>A0A8J7NX10_ATRSP</name>
<evidence type="ECO:0000313" key="17">
    <source>
        <dbReference type="Proteomes" id="UP000736164"/>
    </source>
</evidence>
<evidence type="ECO:0000256" key="14">
    <source>
        <dbReference type="SAM" id="Phobius"/>
    </source>
</evidence>
<evidence type="ECO:0000256" key="8">
    <source>
        <dbReference type="ARBA" id="ARBA00022949"/>
    </source>
</evidence>
<dbReference type="SUPFAM" id="SSF48726">
    <property type="entry name" value="Immunoglobulin"/>
    <property type="match status" value="2"/>
</dbReference>
<proteinExistence type="inferred from homology"/>
<dbReference type="GO" id="GO:0098636">
    <property type="term" value="C:protein complex involved in cell adhesion"/>
    <property type="evidence" value="ECO:0007669"/>
    <property type="project" value="TreeGrafter"/>
</dbReference>
<dbReference type="InterPro" id="IPR003598">
    <property type="entry name" value="Ig_sub2"/>
</dbReference>
<gene>
    <name evidence="16" type="primary">Jam2</name>
    <name evidence="16" type="ORF">GTO95_0001879</name>
</gene>
<accession>A0A8J7NX10</accession>
<dbReference type="SMART" id="SM00406">
    <property type="entry name" value="IGv"/>
    <property type="match status" value="1"/>
</dbReference>
<keyword evidence="5" id="KW-1003">Cell membrane</keyword>
<evidence type="ECO:0000256" key="10">
    <source>
        <dbReference type="ARBA" id="ARBA00023136"/>
    </source>
</evidence>
<dbReference type="InterPro" id="IPR042625">
    <property type="entry name" value="JAM2"/>
</dbReference>
<dbReference type="SMART" id="SM00409">
    <property type="entry name" value="IG"/>
    <property type="match status" value="2"/>
</dbReference>
<keyword evidence="6 14" id="KW-0812">Transmembrane</keyword>
<evidence type="ECO:0000256" key="1">
    <source>
        <dbReference type="ARBA" id="ARBA00004251"/>
    </source>
</evidence>
<dbReference type="FunFam" id="2.60.40.10:FF:000342">
    <property type="entry name" value="Junctional adhesion molecule A"/>
    <property type="match status" value="1"/>
</dbReference>
<dbReference type="EMBL" id="JAAWVO010049331">
    <property type="protein sequence ID" value="MBN3319990.1"/>
    <property type="molecule type" value="Genomic_DNA"/>
</dbReference>
<dbReference type="PANTHER" id="PTHR44663">
    <property type="entry name" value="JUNCTIONAL ADHESION MOLECULE B"/>
    <property type="match status" value="1"/>
</dbReference>
<evidence type="ECO:0000259" key="15">
    <source>
        <dbReference type="PROSITE" id="PS50835"/>
    </source>
</evidence>
<feature type="transmembrane region" description="Helical" evidence="14">
    <location>
        <begin position="342"/>
        <end position="364"/>
    </location>
</feature>
<evidence type="ECO:0000256" key="9">
    <source>
        <dbReference type="ARBA" id="ARBA00022989"/>
    </source>
</evidence>
<feature type="non-terminal residue" evidence="16">
    <location>
        <position position="1"/>
    </location>
</feature>
<dbReference type="Pfam" id="PF07686">
    <property type="entry name" value="V-set"/>
    <property type="match status" value="1"/>
</dbReference>
<feature type="domain" description="Ig-like" evidence="15">
    <location>
        <begin position="235"/>
        <end position="340"/>
    </location>
</feature>
<sequence>MHAELVQFSASCCDSPQARGERSVVWITLQTQAGFVLPGWGSVSLKSSASEADGSQVGEKNFQQGESGRAEPVEMSRAHLDEQGPVDCPRRRVHRQACRGGPGAQRLAGDEGGGDRESTCVRAKDAGERNERQTGVGGCEIGYRDAVLSCLFRTEKDHSPRIEWKKVQRKDVSFVYYNGEFVGDFKGRANITGATVTLHQVTVQDTGDYRCEVSAPLDTKNLGETNITLNVLVPPNVPMCEIPSSALTGTVVELRCEDVHSVPPATYSWYKDGKPLPQFSLQDSRPANATFTQNPRTGTLQFNPVSRTDTGKYHCVANNGVGDPKSCIGKHMQIDDLNVSGIVAAVVVVFLVVSLCGLGVCYAHRQGYFNKGHRGRSFWIPQCHGVTHISSQNLHRTDDM</sequence>
<dbReference type="InterPro" id="IPR013783">
    <property type="entry name" value="Ig-like_fold"/>
</dbReference>
<comment type="caution">
    <text evidence="16">The sequence shown here is derived from an EMBL/GenBank/DDBJ whole genome shotgun (WGS) entry which is preliminary data.</text>
</comment>
<comment type="similarity">
    <text evidence="3">Belongs to the immunoglobulin superfamily.</text>
</comment>
<dbReference type="SMART" id="SM00408">
    <property type="entry name" value="IGc2"/>
    <property type="match status" value="2"/>
</dbReference>
<dbReference type="InterPro" id="IPR013106">
    <property type="entry name" value="Ig_V-set"/>
</dbReference>
<evidence type="ECO:0000256" key="12">
    <source>
        <dbReference type="ARBA" id="ARBA00023319"/>
    </source>
</evidence>
<evidence type="ECO:0000256" key="11">
    <source>
        <dbReference type="ARBA" id="ARBA00023157"/>
    </source>
</evidence>
<dbReference type="Proteomes" id="UP000736164">
    <property type="component" value="Unassembled WGS sequence"/>
</dbReference>
<dbReference type="Gene3D" id="2.60.40.10">
    <property type="entry name" value="Immunoglobulins"/>
    <property type="match status" value="2"/>
</dbReference>
<keyword evidence="9 14" id="KW-1133">Transmembrane helix</keyword>